<protein>
    <submittedName>
        <fullName evidence="1">Uncharacterized protein</fullName>
    </submittedName>
</protein>
<dbReference type="EMBL" id="HBKN01029642">
    <property type="protein sequence ID" value="CAE2313825.1"/>
    <property type="molecule type" value="Transcribed_RNA"/>
</dbReference>
<proteinExistence type="predicted"/>
<evidence type="ECO:0000313" key="1">
    <source>
        <dbReference type="EMBL" id="CAE2313825.1"/>
    </source>
</evidence>
<dbReference type="AlphaFoldDB" id="A0A7S4L3B1"/>
<organism evidence="1">
    <name type="scientific">Guillardia theta</name>
    <name type="common">Cryptophyte</name>
    <name type="synonym">Cryptomonas phi</name>
    <dbReference type="NCBI Taxonomy" id="55529"/>
    <lineage>
        <taxon>Eukaryota</taxon>
        <taxon>Cryptophyceae</taxon>
        <taxon>Pyrenomonadales</taxon>
        <taxon>Geminigeraceae</taxon>
        <taxon>Guillardia</taxon>
    </lineage>
</organism>
<accession>A0A7S4L3B1</accession>
<reference evidence="1" key="1">
    <citation type="submission" date="2021-01" db="EMBL/GenBank/DDBJ databases">
        <authorList>
            <person name="Corre E."/>
            <person name="Pelletier E."/>
            <person name="Niang G."/>
            <person name="Scheremetjew M."/>
            <person name="Finn R."/>
            <person name="Kale V."/>
            <person name="Holt S."/>
            <person name="Cochrane G."/>
            <person name="Meng A."/>
            <person name="Brown T."/>
            <person name="Cohen L."/>
        </authorList>
    </citation>
    <scope>NUCLEOTIDE SEQUENCE</scope>
    <source>
        <strain evidence="1">CCMP 2712</strain>
    </source>
</reference>
<sequence length="126" mass="13986">MPGMTNPNLPAPAHPLLLLPLSPQWKGRLERFARLLLLASTMKEVITTQANDTHMKGNQHCWVFQTVLLVHGTQGKPTNFSVRSQLGQLQLSSTGNELTVIGTFSPAVDEQRRSMQQIDGEKDVEL</sequence>
<name>A0A7S4L3B1_GUITH</name>
<gene>
    <name evidence="1" type="ORF">GTHE00462_LOCUS22961</name>
</gene>